<evidence type="ECO:0000256" key="6">
    <source>
        <dbReference type="ARBA" id="ARBA00022692"/>
    </source>
</evidence>
<comment type="pathway">
    <text evidence="3">Sphingolipid metabolism.</text>
</comment>
<reference evidence="12 13" key="1">
    <citation type="journal article" date="2010" name="Genome Biol. Evol.">
        <title>The sequence of a 1.8-mb bacterial linear plasmid reveals a rich evolutionary reservoir of secondary metabolic pathways.</title>
        <authorList>
            <person name="Medema M.H."/>
            <person name="Trefzer A."/>
            <person name="Kovalchuk A."/>
            <person name="van den Berg M."/>
            <person name="Mueller U."/>
            <person name="Heijne W."/>
            <person name="Wu L."/>
            <person name="Alam M.T."/>
            <person name="Ronning C.M."/>
            <person name="Nierman W.C."/>
            <person name="Bovenberg R.A.L."/>
            <person name="Breitling R."/>
            <person name="Takano E."/>
        </authorList>
    </citation>
    <scope>NUCLEOTIDE SEQUENCE [LARGE SCALE GENOMIC DNA]</scope>
    <source>
        <strain evidence="13">ATCC 27064 / DSM 738 / JCM 4710 / NBRC 13307 / NCIMB 12785 / NRRL 3585 / VKM Ac-602</strain>
    </source>
</reference>
<dbReference type="KEGG" id="sclf:BB341_26435"/>
<dbReference type="Gene3D" id="3.90.550.10">
    <property type="entry name" value="Spore Coat Polysaccharide Biosynthesis Protein SpsA, Chain A"/>
    <property type="match status" value="2"/>
</dbReference>
<organism evidence="12 13">
    <name type="scientific">Streptomyces clavuligerus</name>
    <dbReference type="NCBI Taxonomy" id="1901"/>
    <lineage>
        <taxon>Bacteria</taxon>
        <taxon>Bacillati</taxon>
        <taxon>Actinomycetota</taxon>
        <taxon>Actinomycetes</taxon>
        <taxon>Kitasatosporales</taxon>
        <taxon>Streptomycetaceae</taxon>
        <taxon>Streptomyces</taxon>
    </lineage>
</organism>
<accession>E2Q797</accession>
<evidence type="ECO:0000256" key="7">
    <source>
        <dbReference type="ARBA" id="ARBA00022989"/>
    </source>
</evidence>
<keyword evidence="4" id="KW-0328">Glycosyltransferase</keyword>
<gene>
    <name evidence="12" type="ORF">SCLAV_0268</name>
</gene>
<feature type="region of interest" description="Disordered" evidence="9">
    <location>
        <begin position="134"/>
        <end position="305"/>
    </location>
</feature>
<protein>
    <submittedName>
        <fullName evidence="12">Integral membrane protein</fullName>
    </submittedName>
</protein>
<dbReference type="Pfam" id="PF13506">
    <property type="entry name" value="Glyco_transf_21"/>
    <property type="match status" value="1"/>
</dbReference>
<dbReference type="Pfam" id="PF00535">
    <property type="entry name" value="Glycos_transf_2"/>
    <property type="match status" value="1"/>
</dbReference>
<dbReference type="eggNOG" id="COG1215">
    <property type="taxonomic scope" value="Bacteria"/>
</dbReference>
<feature type="compositionally biased region" description="Low complexity" evidence="9">
    <location>
        <begin position="286"/>
        <end position="305"/>
    </location>
</feature>
<evidence type="ECO:0000256" key="1">
    <source>
        <dbReference type="ARBA" id="ARBA00004141"/>
    </source>
</evidence>
<evidence type="ECO:0000256" key="10">
    <source>
        <dbReference type="SAM" id="Phobius"/>
    </source>
</evidence>
<evidence type="ECO:0000256" key="2">
    <source>
        <dbReference type="ARBA" id="ARBA00004760"/>
    </source>
</evidence>
<dbReference type="STRING" id="1901.BB341_26435"/>
<comment type="subcellular location">
    <subcellularLocation>
        <location evidence="1">Membrane</location>
        <topology evidence="1">Multi-pass membrane protein</topology>
    </subcellularLocation>
</comment>
<dbReference type="InterPro" id="IPR029044">
    <property type="entry name" value="Nucleotide-diphossugar_trans"/>
</dbReference>
<evidence type="ECO:0000259" key="11">
    <source>
        <dbReference type="Pfam" id="PF00535"/>
    </source>
</evidence>
<keyword evidence="7 10" id="KW-1133">Transmembrane helix</keyword>
<evidence type="ECO:0000256" key="5">
    <source>
        <dbReference type="ARBA" id="ARBA00022679"/>
    </source>
</evidence>
<feature type="transmembrane region" description="Helical" evidence="10">
    <location>
        <begin position="520"/>
        <end position="538"/>
    </location>
</feature>
<dbReference type="SUPFAM" id="SSF53448">
    <property type="entry name" value="Nucleotide-diphospho-sugar transferases"/>
    <property type="match status" value="1"/>
</dbReference>
<dbReference type="AlphaFoldDB" id="E2Q797"/>
<dbReference type="GO" id="GO:0016757">
    <property type="term" value="F:glycosyltransferase activity"/>
    <property type="evidence" value="ECO:0007669"/>
    <property type="project" value="UniProtKB-KW"/>
</dbReference>
<feature type="transmembrane region" description="Helical" evidence="10">
    <location>
        <begin position="462"/>
        <end position="482"/>
    </location>
</feature>
<evidence type="ECO:0000256" key="4">
    <source>
        <dbReference type="ARBA" id="ARBA00022676"/>
    </source>
</evidence>
<dbReference type="EMBL" id="CM000913">
    <property type="protein sequence ID" value="EFG05344.1"/>
    <property type="molecule type" value="Genomic_DNA"/>
</dbReference>
<sequence length="571" mass="59642">MSALAWTALGSLAVWGWLLLCRGFFWRTDQRLPRPPGPGGEPDEWPDVAVLVPARDEAAVLPLSLPSLLAQEYPGRAGVVLVDDGSTDGTGALARSLSERYGGLPLRVVSPGEPPPGWTGKLWAVRHGIDRARAPHGESATRPETPGTPHGESAAGAAGPRRPVTGAADARNTPGHQRGQEGPDGPAGSGRPGGLPTGGTHRAPSRESAARGTPSREAAGAGDPRTSVIGTVAARDTPPAPGHHREREAPDGPGRSGGRPPTGTHRTPRRESATRPESPGAPAGESAARSPGRPGGPAADGPSRGAAAPEYLLLTDADIAHAPDSLRALVSAARAHRLDLVSQMARLRVTTGWERLVVPAFVYFFCQLYPFRRVNRPGSRTAAAAGGCVLLRTSAADRAGVPDSIRGAVIDDVALARAVRRSGGRIWLGLAERVTSVRPYPGLPELWRMVSRSAYTQLRHSPVLLAGTVAGLILVYLVPPWAVCAGLVAGDTTALRAGACAWALMAMSCLPMLRYYRQPPLLALALPFTALLYLLMTVDSALRHHRGLGASWKGRAYTRTGGGGRTGGSGR</sequence>
<evidence type="ECO:0000256" key="8">
    <source>
        <dbReference type="ARBA" id="ARBA00023136"/>
    </source>
</evidence>
<dbReference type="PANTHER" id="PTHR43646">
    <property type="entry name" value="GLYCOSYLTRANSFERASE"/>
    <property type="match status" value="1"/>
</dbReference>
<evidence type="ECO:0000256" key="9">
    <source>
        <dbReference type="SAM" id="MobiDB-lite"/>
    </source>
</evidence>
<feature type="domain" description="Glycosyltransferase 2-like" evidence="11">
    <location>
        <begin position="50"/>
        <end position="133"/>
    </location>
</feature>
<keyword evidence="5" id="KW-0808">Transferase</keyword>
<dbReference type="GO" id="GO:0016020">
    <property type="term" value="C:membrane"/>
    <property type="evidence" value="ECO:0007669"/>
    <property type="project" value="UniProtKB-SubCell"/>
</dbReference>
<proteinExistence type="predicted"/>
<feature type="compositionally biased region" description="Gly residues" evidence="9">
    <location>
        <begin position="185"/>
        <end position="197"/>
    </location>
</feature>
<keyword evidence="13" id="KW-1185">Reference proteome</keyword>
<dbReference type="OrthoDB" id="9806525at2"/>
<evidence type="ECO:0000313" key="13">
    <source>
        <dbReference type="Proteomes" id="UP000002357"/>
    </source>
</evidence>
<evidence type="ECO:0000313" key="12">
    <source>
        <dbReference type="EMBL" id="EFG05344.1"/>
    </source>
</evidence>
<name>E2Q797_STRCL</name>
<comment type="pathway">
    <text evidence="2">Lipid metabolism; sphingolipid metabolism.</text>
</comment>
<dbReference type="PANTHER" id="PTHR43646:SF3">
    <property type="entry name" value="SLR1566 PROTEIN"/>
    <property type="match status" value="1"/>
</dbReference>
<dbReference type="InterPro" id="IPR025993">
    <property type="entry name" value="Ceramide_glucosylTrfase"/>
</dbReference>
<keyword evidence="8 10" id="KW-0472">Membrane</keyword>
<dbReference type="Proteomes" id="UP000002357">
    <property type="component" value="Chromosome"/>
</dbReference>
<evidence type="ECO:0000256" key="3">
    <source>
        <dbReference type="ARBA" id="ARBA00004991"/>
    </source>
</evidence>
<dbReference type="InterPro" id="IPR001173">
    <property type="entry name" value="Glyco_trans_2-like"/>
</dbReference>
<keyword evidence="6 10" id="KW-0812">Transmembrane</keyword>
<feature type="transmembrane region" description="Helical" evidence="10">
    <location>
        <begin position="494"/>
        <end position="513"/>
    </location>
</feature>